<sequence>IASFGGSVVPSELFAFLTCDDQRRAAFVNNLVEFTLAHGFHGIDLGWLYPAPQERVWQYTTKSYVRLLRDLRLACDLNGLVLTVTVPSRPSVIEVNYPVEKLDKYADYVILSTTEFRKLRKTSFIAPLYSCSPGSSNSIVSINLLLTIEINCNMAGLSCGKIVIVIQTMTLTYKLYIQNEYRVGTPALQLKIRPYYKICRKLYSGSLEIWDSNVRSPYAFRDLSWYSYENEKSVKEKVCFVVQQGLGGLAVFYYDEDDPINICGDGQYPLTAIVVAAMNSQYHPP</sequence>
<evidence type="ECO:0000256" key="1">
    <source>
        <dbReference type="ARBA" id="ARBA00022729"/>
    </source>
</evidence>
<dbReference type="InterPro" id="IPR001223">
    <property type="entry name" value="Glyco_hydro18_cat"/>
</dbReference>
<dbReference type="InterPro" id="IPR011583">
    <property type="entry name" value="Chitinase_II/V-like_cat"/>
</dbReference>
<reference evidence="3" key="3">
    <citation type="journal article" date="2004" name="Trends Parasitol.">
        <title>The Anopheles gambiae genome: an update.</title>
        <authorList>
            <person name="Mongin E."/>
            <person name="Louis C."/>
            <person name="Holt R.A."/>
            <person name="Birney E."/>
            <person name="Collins F.H."/>
        </authorList>
    </citation>
    <scope>NUCLEOTIDE SEQUENCE</scope>
    <source>
        <strain evidence="3">PEST</strain>
    </source>
</reference>
<dbReference type="InterPro" id="IPR050314">
    <property type="entry name" value="Glycosyl_Hydrlase_18"/>
</dbReference>
<dbReference type="PANTHER" id="PTHR11177">
    <property type="entry name" value="CHITINASE"/>
    <property type="match status" value="1"/>
</dbReference>
<dbReference type="eggNOG" id="KOG2806">
    <property type="taxonomic scope" value="Eukaryota"/>
</dbReference>
<feature type="domain" description="GH18" evidence="2">
    <location>
        <begin position="1"/>
        <end position="281"/>
    </location>
</feature>
<dbReference type="SMART" id="SM00636">
    <property type="entry name" value="Glyco_18"/>
    <property type="match status" value="1"/>
</dbReference>
<proteinExistence type="predicted"/>
<keyword evidence="1" id="KW-0732">Signal</keyword>
<dbReference type="ExpressionAtlas" id="A7USN4">
    <property type="expression patterns" value="differential"/>
</dbReference>
<organism evidence="3">
    <name type="scientific">Anopheles gambiae</name>
    <name type="common">African malaria mosquito</name>
    <dbReference type="NCBI Taxonomy" id="7165"/>
    <lineage>
        <taxon>Eukaryota</taxon>
        <taxon>Metazoa</taxon>
        <taxon>Ecdysozoa</taxon>
        <taxon>Arthropoda</taxon>
        <taxon>Hexapoda</taxon>
        <taxon>Insecta</taxon>
        <taxon>Pterygota</taxon>
        <taxon>Neoptera</taxon>
        <taxon>Endopterygota</taxon>
        <taxon>Diptera</taxon>
        <taxon>Nematocera</taxon>
        <taxon>Culicoidea</taxon>
        <taxon>Culicidae</taxon>
        <taxon>Anophelinae</taxon>
        <taxon>Anopheles</taxon>
    </lineage>
</organism>
<comment type="caution">
    <text evidence="3">The sequence shown here is derived from an EMBL/GenBank/DDBJ whole genome shotgun (WGS) entry which is preliminary data.</text>
</comment>
<dbReference type="InterPro" id="IPR017853">
    <property type="entry name" value="GH"/>
</dbReference>
<protein>
    <submittedName>
        <fullName evidence="3">AGAP010371-PA</fullName>
    </submittedName>
</protein>
<evidence type="ECO:0000313" key="3">
    <source>
        <dbReference type="EMBL" id="EDO64283.1"/>
    </source>
</evidence>
<dbReference type="STRING" id="7165.A7USN4"/>
<dbReference type="VEuPathDB" id="VectorBase:AGAP010371"/>
<dbReference type="AlphaFoldDB" id="A7USN4"/>
<dbReference type="Pfam" id="PF00704">
    <property type="entry name" value="Glyco_hydro_18"/>
    <property type="match status" value="1"/>
</dbReference>
<dbReference type="PaxDb" id="7165-AGAP010371-PA"/>
<accession>A7USN4</accession>
<dbReference type="PROSITE" id="PS51910">
    <property type="entry name" value="GH18_2"/>
    <property type="match status" value="1"/>
</dbReference>
<reference evidence="3" key="5">
    <citation type="submission" date="2011-05" db="EMBL/GenBank/DDBJ databases">
        <authorList>
            <consortium name="VectorBase"/>
        </authorList>
    </citation>
    <scope>NUCLEOTIDE SEQUENCE</scope>
    <source>
        <strain evidence="3">PEST</strain>
    </source>
</reference>
<feature type="non-terminal residue" evidence="3">
    <location>
        <position position="285"/>
    </location>
</feature>
<dbReference type="PhylomeDB" id="A7USN4"/>
<reference evidence="3" key="4">
    <citation type="journal article" date="2007" name="Genome Biol.">
        <title>Update of the Anopheles gambiae PEST genome assembly.</title>
        <authorList>
            <person name="Sharakhova M.V."/>
            <person name="Hammond M.P."/>
            <person name="Lobo N.F."/>
            <person name="Krzywinski J."/>
            <person name="Unger M.F."/>
            <person name="Hillenmeyer M.E."/>
            <person name="Bruggner R.V."/>
            <person name="Birney E."/>
            <person name="Collins F.H."/>
        </authorList>
    </citation>
    <scope>NUCLEOTIDE SEQUENCE</scope>
    <source>
        <strain evidence="3">PEST</strain>
    </source>
</reference>
<dbReference type="EMBL" id="AAAB01008849">
    <property type="protein sequence ID" value="EDO64283.1"/>
    <property type="molecule type" value="Genomic_DNA"/>
</dbReference>
<dbReference type="GO" id="GO:0008061">
    <property type="term" value="F:chitin binding"/>
    <property type="evidence" value="ECO:0007669"/>
    <property type="project" value="InterPro"/>
</dbReference>
<dbReference type="SUPFAM" id="SSF51445">
    <property type="entry name" value="(Trans)glycosidases"/>
    <property type="match status" value="1"/>
</dbReference>
<gene>
    <name evidence="3" type="ORF">AgaP_AGAP010371</name>
</gene>
<dbReference type="PANTHER" id="PTHR11177:SF399">
    <property type="entry name" value="CHITINASE 6, ISOFORM C"/>
    <property type="match status" value="1"/>
</dbReference>
<dbReference type="Gene3D" id="3.20.20.80">
    <property type="entry name" value="Glycosidases"/>
    <property type="match status" value="1"/>
</dbReference>
<reference evidence="3" key="2">
    <citation type="submission" date="2002-03" db="EMBL/GenBank/DDBJ databases">
        <authorList>
            <consortium name="The Anopheles Genome Sequencing Consortium"/>
        </authorList>
    </citation>
    <scope>NUCLEOTIDE SEQUENCE</scope>
    <source>
        <strain evidence="3">PEST</strain>
    </source>
</reference>
<evidence type="ECO:0000259" key="2">
    <source>
        <dbReference type="PROSITE" id="PS51910"/>
    </source>
</evidence>
<dbReference type="GO" id="GO:0005975">
    <property type="term" value="P:carbohydrate metabolic process"/>
    <property type="evidence" value="ECO:0007669"/>
    <property type="project" value="InterPro"/>
</dbReference>
<dbReference type="InterPro" id="IPR029070">
    <property type="entry name" value="Chitinase_insertion_sf"/>
</dbReference>
<dbReference type="VEuPathDB" id="VectorBase:AGAMI1_002467"/>
<reference evidence="3" key="1">
    <citation type="journal article" date="2002" name="Science">
        <title>The genome sequence of the malaria mosquito Anopheles gambiae.</title>
        <authorList>
            <person name="Holt R.A."/>
            <person name="Subramanian G.M."/>
            <person name="Halpern A."/>
            <person name="Sutton G.G."/>
            <person name="Charlab R."/>
            <person name="Nusskern D.R."/>
            <person name="Wincker P."/>
            <person name="Clark A.G."/>
            <person name="Ribeiro J.M."/>
            <person name="Wides R."/>
            <person name="Salzberg S.L."/>
            <person name="Loftus B."/>
            <person name="Yandell M."/>
            <person name="Majoros W.H."/>
            <person name="Rusch D.B."/>
            <person name="Lai Z."/>
            <person name="Kraft C.L."/>
            <person name="Abril J.F."/>
            <person name="Anthouard V."/>
            <person name="Arensburger P."/>
            <person name="Atkinson P.W."/>
            <person name="Baden H."/>
            <person name="de Berardinis V."/>
            <person name="Baldwin D."/>
            <person name="Benes V."/>
            <person name="Biedler J."/>
            <person name="Blass C."/>
            <person name="Bolanos R."/>
            <person name="Boscus D."/>
            <person name="Barnstead M."/>
            <person name="Cai S."/>
            <person name="Center A."/>
            <person name="Chaturverdi K."/>
            <person name="Christophides G.K."/>
            <person name="Chrystal M.A."/>
            <person name="Clamp M."/>
            <person name="Cravchik A."/>
            <person name="Curwen V."/>
            <person name="Dana A."/>
            <person name="Delcher A."/>
            <person name="Dew I."/>
            <person name="Evans C.A."/>
            <person name="Flanigan M."/>
            <person name="Grundschober-Freimoser A."/>
            <person name="Friedli L."/>
            <person name="Gu Z."/>
            <person name="Guan P."/>
            <person name="Guigo R."/>
            <person name="Hillenmeyer M.E."/>
            <person name="Hladun S.L."/>
            <person name="Hogan J.R."/>
            <person name="Hong Y.S."/>
            <person name="Hoover J."/>
            <person name="Jaillon O."/>
            <person name="Ke Z."/>
            <person name="Kodira C."/>
            <person name="Kokoza E."/>
            <person name="Koutsos A."/>
            <person name="Letunic I."/>
            <person name="Levitsky A."/>
            <person name="Liang Y."/>
            <person name="Lin J.J."/>
            <person name="Lobo N.F."/>
            <person name="Lopez J.R."/>
            <person name="Malek J.A."/>
            <person name="McIntosh T.C."/>
            <person name="Meister S."/>
            <person name="Miller J."/>
            <person name="Mobarry C."/>
            <person name="Mongin E."/>
            <person name="Murphy S.D."/>
            <person name="O'Brochta D.A."/>
            <person name="Pfannkoch C."/>
            <person name="Qi R."/>
            <person name="Regier M.A."/>
            <person name="Remington K."/>
            <person name="Shao H."/>
            <person name="Sharakhova M.V."/>
            <person name="Sitter C.D."/>
            <person name="Shetty J."/>
            <person name="Smith T.J."/>
            <person name="Strong R."/>
            <person name="Sun J."/>
            <person name="Thomasova D."/>
            <person name="Ton L.Q."/>
            <person name="Topalis P."/>
            <person name="Tu Z."/>
            <person name="Unger M.F."/>
            <person name="Walenz B."/>
            <person name="Wang A."/>
            <person name="Wang J."/>
            <person name="Wang M."/>
            <person name="Wang X."/>
            <person name="Woodford K.J."/>
            <person name="Wortman J.R."/>
            <person name="Wu M."/>
            <person name="Yao A."/>
            <person name="Zdobnov E.M."/>
            <person name="Zhang H."/>
            <person name="Zhao Q."/>
            <person name="Zhao S."/>
            <person name="Zhu S.C."/>
            <person name="Zhimulev I."/>
            <person name="Coluzzi M."/>
            <person name="della Torre A."/>
            <person name="Roth C.W."/>
            <person name="Louis C."/>
            <person name="Kalush F."/>
            <person name="Mural R.J."/>
            <person name="Myers E.W."/>
            <person name="Adams M.D."/>
            <person name="Smith H.O."/>
            <person name="Broder S."/>
            <person name="Gardner M.J."/>
            <person name="Fraser C.M."/>
            <person name="Birney E."/>
            <person name="Bork P."/>
            <person name="Brey P.T."/>
            <person name="Venter J.C."/>
            <person name="Weissenbach J."/>
            <person name="Kafatos F.C."/>
            <person name="Collins F.H."/>
            <person name="Hoffman S.L."/>
        </authorList>
    </citation>
    <scope>NUCLEOTIDE SEQUENCE [LARGE SCALE GENOMIC DNA]</scope>
    <source>
        <strain evidence="3">PEST</strain>
    </source>
</reference>
<name>A7USN4_ANOGA</name>
<dbReference type="Gene3D" id="3.10.50.10">
    <property type="match status" value="1"/>
</dbReference>
<feature type="non-terminal residue" evidence="3">
    <location>
        <position position="1"/>
    </location>
</feature>